<keyword evidence="5 6" id="KW-0472">Membrane</keyword>
<feature type="transmembrane region" description="Helical" evidence="6">
    <location>
        <begin position="106"/>
        <end position="129"/>
    </location>
</feature>
<feature type="transmembrane region" description="Helical" evidence="6">
    <location>
        <begin position="12"/>
        <end position="28"/>
    </location>
</feature>
<evidence type="ECO:0000259" key="7">
    <source>
        <dbReference type="PROSITE" id="PS50850"/>
    </source>
</evidence>
<organism evidence="8 9">
    <name type="scientific">Venturia nashicola</name>
    <dbReference type="NCBI Taxonomy" id="86259"/>
    <lineage>
        <taxon>Eukaryota</taxon>
        <taxon>Fungi</taxon>
        <taxon>Dikarya</taxon>
        <taxon>Ascomycota</taxon>
        <taxon>Pezizomycotina</taxon>
        <taxon>Dothideomycetes</taxon>
        <taxon>Pleosporomycetidae</taxon>
        <taxon>Venturiales</taxon>
        <taxon>Venturiaceae</taxon>
        <taxon>Venturia</taxon>
    </lineage>
</organism>
<evidence type="ECO:0000313" key="9">
    <source>
        <dbReference type="Proteomes" id="UP000298493"/>
    </source>
</evidence>
<comment type="caution">
    <text evidence="8">The sequence shown here is derived from an EMBL/GenBank/DDBJ whole genome shotgun (WGS) entry which is preliminary data.</text>
</comment>
<feature type="transmembrane region" description="Helical" evidence="6">
    <location>
        <begin position="250"/>
        <end position="270"/>
    </location>
</feature>
<evidence type="ECO:0000256" key="1">
    <source>
        <dbReference type="ARBA" id="ARBA00004141"/>
    </source>
</evidence>
<comment type="subcellular location">
    <subcellularLocation>
        <location evidence="1">Membrane</location>
        <topology evidence="1">Multi-pass membrane protein</topology>
    </subcellularLocation>
</comment>
<evidence type="ECO:0000256" key="4">
    <source>
        <dbReference type="ARBA" id="ARBA00022989"/>
    </source>
</evidence>
<keyword evidence="4 6" id="KW-1133">Transmembrane helix</keyword>
<dbReference type="Gene3D" id="1.20.1250.20">
    <property type="entry name" value="MFS general substrate transporter like domains"/>
    <property type="match status" value="2"/>
</dbReference>
<dbReference type="SUPFAM" id="SSF103473">
    <property type="entry name" value="MFS general substrate transporter"/>
    <property type="match status" value="1"/>
</dbReference>
<dbReference type="EMBL" id="SNSC02000012">
    <property type="protein sequence ID" value="TID19687.1"/>
    <property type="molecule type" value="Genomic_DNA"/>
</dbReference>
<evidence type="ECO:0000313" key="8">
    <source>
        <dbReference type="EMBL" id="TID19687.1"/>
    </source>
</evidence>
<feature type="transmembrane region" description="Helical" evidence="6">
    <location>
        <begin position="174"/>
        <end position="198"/>
    </location>
</feature>
<gene>
    <name evidence="8" type="ORF">E6O75_ATG07025</name>
</gene>
<name>A0A4Z1PB73_9PEZI</name>
<keyword evidence="9" id="KW-1185">Reference proteome</keyword>
<dbReference type="AlphaFoldDB" id="A0A4Z1PB73"/>
<dbReference type="Proteomes" id="UP000298493">
    <property type="component" value="Unassembled WGS sequence"/>
</dbReference>
<feature type="transmembrane region" description="Helical" evidence="6">
    <location>
        <begin position="81"/>
        <end position="100"/>
    </location>
</feature>
<dbReference type="PANTHER" id="PTHR43791:SF38">
    <property type="entry name" value="MAJOR FACILITATOR SUPERFAMILY (MFS) PROFILE DOMAIN-CONTAINING PROTEIN"/>
    <property type="match status" value="1"/>
</dbReference>
<feature type="transmembrane region" description="Helical" evidence="6">
    <location>
        <begin position="374"/>
        <end position="395"/>
    </location>
</feature>
<keyword evidence="2" id="KW-0813">Transport</keyword>
<dbReference type="GO" id="GO:0022857">
    <property type="term" value="F:transmembrane transporter activity"/>
    <property type="evidence" value="ECO:0007669"/>
    <property type="project" value="InterPro"/>
</dbReference>
<evidence type="ECO:0000256" key="2">
    <source>
        <dbReference type="ARBA" id="ARBA00022448"/>
    </source>
</evidence>
<accession>A0A4Z1PB73</accession>
<proteinExistence type="predicted"/>
<dbReference type="OrthoDB" id="2985014at2759"/>
<dbReference type="FunFam" id="1.20.1250.20:FF:000394">
    <property type="entry name" value="MFS general substrate transporter"/>
    <property type="match status" value="1"/>
</dbReference>
<feature type="transmembrane region" description="Helical" evidence="6">
    <location>
        <begin position="407"/>
        <end position="428"/>
    </location>
</feature>
<feature type="transmembrane region" description="Helical" evidence="6">
    <location>
        <begin position="141"/>
        <end position="162"/>
    </location>
</feature>
<evidence type="ECO:0000256" key="3">
    <source>
        <dbReference type="ARBA" id="ARBA00022692"/>
    </source>
</evidence>
<dbReference type="FunFam" id="1.20.1250.20:FF:000057">
    <property type="entry name" value="MFS general substrate transporter"/>
    <property type="match status" value="1"/>
</dbReference>
<sequence length="445" mass="48502">MKEETKLVRKIDLFLLPTVWLIYLFSYMDRSNIGNAKVAGMDVELDLTSSQYSLVLIVFFITYVIFEVPSNLVLSKSRPSIFLPSLMILWGIVTGCMALVKSHRQLIALRLLVGALESCFAPGVLLLFSSWYKKNEQSKRFAVYISAAVLSGAFGGILAGAITGGLDGAYGMAGWKWLFVVEGAATVSWAIVAHFLLLDFPSNTTKFSAAERALAQSRLQADDIGTRVEDTPRITSWQALCASVKDRRTWLLVLGYMTIVGSSTLTYFYPALIKDLGYTAHMAQYMVVPIYAVSFVAVVATGYFMDKIPRHRGLVIAGWLGLSFICSVCICTIYNSTARYVLLIFLASGLWASNGLSLSYAASTFGAMPQEVRGVSLALVNAMGNAAQIHGAYLFPSEDGPKYLMGFGVVSGMCGFGIVIYAASHFLLRRFPAKTSVALFGEMGA</sequence>
<dbReference type="Pfam" id="PF07690">
    <property type="entry name" value="MFS_1"/>
    <property type="match status" value="1"/>
</dbReference>
<feature type="transmembrane region" description="Helical" evidence="6">
    <location>
        <begin position="316"/>
        <end position="335"/>
    </location>
</feature>
<dbReference type="PANTHER" id="PTHR43791">
    <property type="entry name" value="PERMEASE-RELATED"/>
    <property type="match status" value="1"/>
</dbReference>
<protein>
    <submittedName>
        <fullName evidence="8">MFS general substrate transporter</fullName>
    </submittedName>
</protein>
<dbReference type="InterPro" id="IPR036259">
    <property type="entry name" value="MFS_trans_sf"/>
</dbReference>
<feature type="transmembrane region" description="Helical" evidence="6">
    <location>
        <begin position="52"/>
        <end position="74"/>
    </location>
</feature>
<keyword evidence="3 6" id="KW-0812">Transmembrane</keyword>
<feature type="transmembrane region" description="Helical" evidence="6">
    <location>
        <begin position="341"/>
        <end position="362"/>
    </location>
</feature>
<feature type="domain" description="Major facilitator superfamily (MFS) profile" evidence="7">
    <location>
        <begin position="15"/>
        <end position="432"/>
    </location>
</feature>
<dbReference type="InterPro" id="IPR020846">
    <property type="entry name" value="MFS_dom"/>
</dbReference>
<reference evidence="8 9" key="1">
    <citation type="submission" date="2019-04" db="EMBL/GenBank/DDBJ databases">
        <title>High contiguity whole genome sequence and gene annotation resource for two Venturia nashicola isolates.</title>
        <authorList>
            <person name="Prokchorchik M."/>
            <person name="Won K."/>
            <person name="Lee Y."/>
            <person name="Choi E.D."/>
            <person name="Segonzac C."/>
            <person name="Sohn K.H."/>
        </authorList>
    </citation>
    <scope>NUCLEOTIDE SEQUENCE [LARGE SCALE GENOMIC DNA]</scope>
    <source>
        <strain evidence="8 9">PRI2</strain>
    </source>
</reference>
<evidence type="ECO:0000256" key="6">
    <source>
        <dbReference type="SAM" id="Phobius"/>
    </source>
</evidence>
<dbReference type="InterPro" id="IPR011701">
    <property type="entry name" value="MFS"/>
</dbReference>
<feature type="transmembrane region" description="Helical" evidence="6">
    <location>
        <begin position="282"/>
        <end position="304"/>
    </location>
</feature>
<dbReference type="PROSITE" id="PS50850">
    <property type="entry name" value="MFS"/>
    <property type="match status" value="1"/>
</dbReference>
<evidence type="ECO:0000256" key="5">
    <source>
        <dbReference type="ARBA" id="ARBA00023136"/>
    </source>
</evidence>
<dbReference type="GO" id="GO:0016020">
    <property type="term" value="C:membrane"/>
    <property type="evidence" value="ECO:0007669"/>
    <property type="project" value="UniProtKB-SubCell"/>
</dbReference>